<accession>A0ACA9LYI8</accession>
<dbReference type="Proteomes" id="UP000789860">
    <property type="component" value="Unassembled WGS sequence"/>
</dbReference>
<evidence type="ECO:0000313" key="1">
    <source>
        <dbReference type="EMBL" id="CAG8548902.1"/>
    </source>
</evidence>
<proteinExistence type="predicted"/>
<evidence type="ECO:0000313" key="2">
    <source>
        <dbReference type="Proteomes" id="UP000789860"/>
    </source>
</evidence>
<organism evidence="1 2">
    <name type="scientific">Scutellospora calospora</name>
    <dbReference type="NCBI Taxonomy" id="85575"/>
    <lineage>
        <taxon>Eukaryota</taxon>
        <taxon>Fungi</taxon>
        <taxon>Fungi incertae sedis</taxon>
        <taxon>Mucoromycota</taxon>
        <taxon>Glomeromycotina</taxon>
        <taxon>Glomeromycetes</taxon>
        <taxon>Diversisporales</taxon>
        <taxon>Gigasporaceae</taxon>
        <taxon>Scutellospora</taxon>
    </lineage>
</organism>
<protein>
    <submittedName>
        <fullName evidence="1">7786_t:CDS:1</fullName>
    </submittedName>
</protein>
<name>A0ACA9LYI8_9GLOM</name>
<comment type="caution">
    <text evidence="1">The sequence shown here is derived from an EMBL/GenBank/DDBJ whole genome shotgun (WGS) entry which is preliminary data.</text>
</comment>
<reference evidence="1" key="1">
    <citation type="submission" date="2021-06" db="EMBL/GenBank/DDBJ databases">
        <authorList>
            <person name="Kallberg Y."/>
            <person name="Tangrot J."/>
            <person name="Rosling A."/>
        </authorList>
    </citation>
    <scope>NUCLEOTIDE SEQUENCE</scope>
    <source>
        <strain evidence="1">AU212A</strain>
    </source>
</reference>
<gene>
    <name evidence="1" type="ORF">SCALOS_LOCUS5107</name>
</gene>
<dbReference type="EMBL" id="CAJVPM010007795">
    <property type="protein sequence ID" value="CAG8548902.1"/>
    <property type="molecule type" value="Genomic_DNA"/>
</dbReference>
<sequence length="482" mass="51957">MAIKLKFEIRNIEIEKSILNVGNGVVMLEVDNQYVVGKKSSGADIAGGDSFKKRDAPATTKVLRDISHVVIECDEKNAELLARLVKLRGSLRSGAGVKNATAGGSPEKSLYTLDNVPLIGATGASAGGFNTVDEILQANANGFTISSRGGAMATIGNNALVEKQADGTTDNANAKTNIDNIKKLIVDKKFTGFKMFDSTQTVAAAVSNASKSLFGKEFTPFATLKPTARELIAFHYYKNTDPKELRGFKPGDITAAGYGGHGEDMSTINLAFFGKHYFVDVAGTTSRIDERYQKDDLNCLLYFNEQCGGDSGNVYNKTTNLFDGAAGNARDKVDKAYGVVSAFLTEWVKYADKDYSTKNKNNDKTELESDKAALEILKKYKKAVLTSGPQTKKFNKVGELDSLITAATDGSDKEKVYQAFKVLPDTDAKKTDAVFDALKMLVDKLDGMIDKPSDLEALSTGGDKKTAWDMVNDNTKDSSGKG</sequence>
<keyword evidence="2" id="KW-1185">Reference proteome</keyword>